<keyword evidence="7" id="KW-1185">Reference proteome</keyword>
<name>A0A1U9ZWK8_9ACTN</name>
<dbReference type="RefSeq" id="WP_268966951.1">
    <property type="nucleotide sequence ID" value="NZ_OOHJ01000032.1"/>
</dbReference>
<reference evidence="7" key="1">
    <citation type="journal article" date="2017" name="Med. Chem. Commun.">
        <title>Nonomuraea sp. ATCC 55076 harbours the largest actinomycete chromosome to date and the kistamicin biosynthetic gene cluster.</title>
        <authorList>
            <person name="Nazari B."/>
            <person name="Forneris C.C."/>
            <person name="Gibson M.I."/>
            <person name="Moon K."/>
            <person name="Schramma K.R."/>
            <person name="Seyedsayamdost M.R."/>
        </authorList>
    </citation>
    <scope>NUCLEOTIDE SEQUENCE [LARGE SCALE GENOMIC DNA]</scope>
    <source>
        <strain evidence="7">ATCC 55076</strain>
    </source>
</reference>
<dbReference type="Proteomes" id="UP000190797">
    <property type="component" value="Chromosome"/>
</dbReference>
<evidence type="ECO:0000256" key="2">
    <source>
        <dbReference type="ARBA" id="ARBA00023015"/>
    </source>
</evidence>
<dbReference type="Pfam" id="PF13377">
    <property type="entry name" value="Peripla_BP_3"/>
    <property type="match status" value="1"/>
</dbReference>
<dbReference type="Gene3D" id="1.10.260.40">
    <property type="entry name" value="lambda repressor-like DNA-binding domains"/>
    <property type="match status" value="1"/>
</dbReference>
<dbReference type="KEGG" id="noa:BKM31_13430"/>
<dbReference type="SUPFAM" id="SSF47413">
    <property type="entry name" value="lambda repressor-like DNA-binding domains"/>
    <property type="match status" value="1"/>
</dbReference>
<dbReference type="SUPFAM" id="SSF53822">
    <property type="entry name" value="Periplasmic binding protein-like I"/>
    <property type="match status" value="1"/>
</dbReference>
<protein>
    <recommendedName>
        <fullName evidence="5">HTH lacI-type domain-containing protein</fullName>
    </recommendedName>
</protein>
<keyword evidence="4" id="KW-0804">Transcription</keyword>
<dbReference type="InterPro" id="IPR028082">
    <property type="entry name" value="Peripla_BP_I"/>
</dbReference>
<dbReference type="GO" id="GO:0003700">
    <property type="term" value="F:DNA-binding transcription factor activity"/>
    <property type="evidence" value="ECO:0007669"/>
    <property type="project" value="TreeGrafter"/>
</dbReference>
<dbReference type="AlphaFoldDB" id="A0A1U9ZWK8"/>
<dbReference type="InterPro" id="IPR046335">
    <property type="entry name" value="LacI/GalR-like_sensor"/>
</dbReference>
<keyword evidence="2" id="KW-0805">Transcription regulation</keyword>
<dbReference type="PANTHER" id="PTHR30146:SF148">
    <property type="entry name" value="HTH-TYPE TRANSCRIPTIONAL REPRESSOR PURR-RELATED"/>
    <property type="match status" value="1"/>
</dbReference>
<dbReference type="PROSITE" id="PS50932">
    <property type="entry name" value="HTH_LACI_2"/>
    <property type="match status" value="1"/>
</dbReference>
<dbReference type="STRING" id="1909395.BKM31_13430"/>
<dbReference type="InterPro" id="IPR000843">
    <property type="entry name" value="HTH_LacI"/>
</dbReference>
<proteinExistence type="predicted"/>
<evidence type="ECO:0000256" key="4">
    <source>
        <dbReference type="ARBA" id="ARBA00023163"/>
    </source>
</evidence>
<keyword evidence="3" id="KW-0238">DNA-binding</keyword>
<evidence type="ECO:0000259" key="5">
    <source>
        <dbReference type="PROSITE" id="PS50932"/>
    </source>
</evidence>
<evidence type="ECO:0000313" key="7">
    <source>
        <dbReference type="Proteomes" id="UP000190797"/>
    </source>
</evidence>
<organism evidence="6 7">
    <name type="scientific">[Actinomadura] parvosata subsp. kistnae</name>
    <dbReference type="NCBI Taxonomy" id="1909395"/>
    <lineage>
        <taxon>Bacteria</taxon>
        <taxon>Bacillati</taxon>
        <taxon>Actinomycetota</taxon>
        <taxon>Actinomycetes</taxon>
        <taxon>Streptosporangiales</taxon>
        <taxon>Streptosporangiaceae</taxon>
        <taxon>Nonomuraea</taxon>
    </lineage>
</organism>
<dbReference type="GO" id="GO:0000976">
    <property type="term" value="F:transcription cis-regulatory region binding"/>
    <property type="evidence" value="ECO:0007669"/>
    <property type="project" value="TreeGrafter"/>
</dbReference>
<keyword evidence="1" id="KW-0678">Repressor</keyword>
<dbReference type="InterPro" id="IPR010982">
    <property type="entry name" value="Lambda_DNA-bd_dom_sf"/>
</dbReference>
<dbReference type="PANTHER" id="PTHR30146">
    <property type="entry name" value="LACI-RELATED TRANSCRIPTIONAL REPRESSOR"/>
    <property type="match status" value="1"/>
</dbReference>
<dbReference type="Gene3D" id="3.40.50.2300">
    <property type="match status" value="2"/>
</dbReference>
<dbReference type="CDD" id="cd01392">
    <property type="entry name" value="HTH_LacI"/>
    <property type="match status" value="1"/>
</dbReference>
<evidence type="ECO:0000256" key="3">
    <source>
        <dbReference type="ARBA" id="ARBA00023125"/>
    </source>
</evidence>
<evidence type="ECO:0000256" key="1">
    <source>
        <dbReference type="ARBA" id="ARBA00022491"/>
    </source>
</evidence>
<feature type="domain" description="HTH lacI-type" evidence="5">
    <location>
        <begin position="9"/>
        <end position="66"/>
    </location>
</feature>
<dbReference type="SMART" id="SM00354">
    <property type="entry name" value="HTH_LACI"/>
    <property type="match status" value="1"/>
</dbReference>
<dbReference type="EMBL" id="CP017717">
    <property type="protein sequence ID" value="AQZ62333.1"/>
    <property type="molecule type" value="Genomic_DNA"/>
</dbReference>
<accession>A0A1U9ZWK8</accession>
<dbReference type="Pfam" id="PF00356">
    <property type="entry name" value="LacI"/>
    <property type="match status" value="1"/>
</dbReference>
<sequence length="352" mass="38086">MSRSRGRGPSQADIAREAGVSQSTVSMVLTGSGDLGRISAETQRKVLRAARQLKYVSAGQQRGAAGGRQAPLLLGVHTFEPIFPTSARDYYFEFLQGIEEQAGIEGCNLVLFTAAPNEDGVRRLYSGSANGLRQANGSLLLGHHTHREDLTRLAADRHPFVYIGHREVPGTEISYVGGDYRAATGRIVDDLVALGHRTFAYLGEAKRDEPQTDRWEGFHAALERFGLPVPKPLFTRPDDLTAQWLDQAVRDGATAVLVEAVSLVRVLVAMARLRGLAIPGDLSLVLLVDDPAGESGLDPLATLRIPRNAMGRRAVSLLTSQITDPVGEYERQILLPCTHTLEGTVAPPRVTA</sequence>
<evidence type="ECO:0000313" key="6">
    <source>
        <dbReference type="EMBL" id="AQZ62333.1"/>
    </source>
</evidence>
<gene>
    <name evidence="6" type="ORF">BKM31_13430</name>
</gene>